<evidence type="ECO:0000256" key="1">
    <source>
        <dbReference type="SAM" id="MobiDB-lite"/>
    </source>
</evidence>
<name>A0ABD2YXD6_9GENT</name>
<feature type="region of interest" description="Disordered" evidence="1">
    <location>
        <begin position="114"/>
        <end position="135"/>
    </location>
</feature>
<reference evidence="2 3" key="1">
    <citation type="submission" date="2024-11" db="EMBL/GenBank/DDBJ databases">
        <title>A near-complete genome assembly of Cinchona calisaya.</title>
        <authorList>
            <person name="Lian D.C."/>
            <person name="Zhao X.W."/>
            <person name="Wei L."/>
        </authorList>
    </citation>
    <scope>NUCLEOTIDE SEQUENCE [LARGE SCALE GENOMIC DNA]</scope>
    <source>
        <tissue evidence="2">Nenye</tissue>
    </source>
</reference>
<dbReference type="AlphaFoldDB" id="A0ABD2YXD6"/>
<protein>
    <submittedName>
        <fullName evidence="2">Uncharacterized protein</fullName>
    </submittedName>
</protein>
<keyword evidence="3" id="KW-1185">Reference proteome</keyword>
<proteinExistence type="predicted"/>
<gene>
    <name evidence="2" type="ORF">ACH5RR_030355</name>
</gene>
<evidence type="ECO:0000313" key="2">
    <source>
        <dbReference type="EMBL" id="KAL3510954.1"/>
    </source>
</evidence>
<evidence type="ECO:0000313" key="3">
    <source>
        <dbReference type="Proteomes" id="UP001630127"/>
    </source>
</evidence>
<comment type="caution">
    <text evidence="2">The sequence shown here is derived from an EMBL/GenBank/DDBJ whole genome shotgun (WGS) entry which is preliminary data.</text>
</comment>
<sequence length="135" mass="15509">MPTGILMTSAESEDKLKCNSDKDYAYQNHGVLRIVVGGLHYQKTRTGHFVDSLNYQLRSALPPEHHLNNTNIVVDDNDDNDNVDVEVYSPRFEPCTFIFYNPFTQKHWDLPPFNKYSPSTPQPSPNRYGYGFGHD</sequence>
<dbReference type="EMBL" id="JBJUIK010000012">
    <property type="protein sequence ID" value="KAL3510954.1"/>
    <property type="molecule type" value="Genomic_DNA"/>
</dbReference>
<organism evidence="2 3">
    <name type="scientific">Cinchona calisaya</name>
    <dbReference type="NCBI Taxonomy" id="153742"/>
    <lineage>
        <taxon>Eukaryota</taxon>
        <taxon>Viridiplantae</taxon>
        <taxon>Streptophyta</taxon>
        <taxon>Embryophyta</taxon>
        <taxon>Tracheophyta</taxon>
        <taxon>Spermatophyta</taxon>
        <taxon>Magnoliopsida</taxon>
        <taxon>eudicotyledons</taxon>
        <taxon>Gunneridae</taxon>
        <taxon>Pentapetalae</taxon>
        <taxon>asterids</taxon>
        <taxon>lamiids</taxon>
        <taxon>Gentianales</taxon>
        <taxon>Rubiaceae</taxon>
        <taxon>Cinchonoideae</taxon>
        <taxon>Cinchoneae</taxon>
        <taxon>Cinchona</taxon>
    </lineage>
</organism>
<dbReference type="Proteomes" id="UP001630127">
    <property type="component" value="Unassembled WGS sequence"/>
</dbReference>
<accession>A0ABD2YXD6</accession>